<comment type="caution">
    <text evidence="1">The sequence shown here is derived from an EMBL/GenBank/DDBJ whole genome shotgun (WGS) entry which is preliminary data.</text>
</comment>
<sequence length="89" mass="10248">MSKINHFYGMTRSNNCQPILESEKPMLVVQETLTRRKAASLLEVMPRTACDDIPARYLYSNSTRITRIVIEPDIGWAASFICTKKKLRE</sequence>
<accession>A0AAD5R4T9</accession>
<protein>
    <submittedName>
        <fullName evidence="1">Uncharacterized protein</fullName>
    </submittedName>
</protein>
<proteinExistence type="predicted"/>
<dbReference type="Proteomes" id="UP001196413">
    <property type="component" value="Unassembled WGS sequence"/>
</dbReference>
<keyword evidence="2" id="KW-1185">Reference proteome</keyword>
<evidence type="ECO:0000313" key="2">
    <source>
        <dbReference type="Proteomes" id="UP001196413"/>
    </source>
</evidence>
<name>A0AAD5R4T9_PARTN</name>
<organism evidence="1 2">
    <name type="scientific">Parelaphostrongylus tenuis</name>
    <name type="common">Meningeal worm</name>
    <dbReference type="NCBI Taxonomy" id="148309"/>
    <lineage>
        <taxon>Eukaryota</taxon>
        <taxon>Metazoa</taxon>
        <taxon>Ecdysozoa</taxon>
        <taxon>Nematoda</taxon>
        <taxon>Chromadorea</taxon>
        <taxon>Rhabditida</taxon>
        <taxon>Rhabditina</taxon>
        <taxon>Rhabditomorpha</taxon>
        <taxon>Strongyloidea</taxon>
        <taxon>Metastrongylidae</taxon>
        <taxon>Parelaphostrongylus</taxon>
    </lineage>
</organism>
<dbReference type="Gene3D" id="3.30.1360.180">
    <property type="match status" value="1"/>
</dbReference>
<evidence type="ECO:0000313" key="1">
    <source>
        <dbReference type="EMBL" id="KAJ1369586.1"/>
    </source>
</evidence>
<dbReference type="EMBL" id="JAHQIW010006613">
    <property type="protein sequence ID" value="KAJ1369586.1"/>
    <property type="molecule type" value="Genomic_DNA"/>
</dbReference>
<reference evidence="1" key="1">
    <citation type="submission" date="2021-06" db="EMBL/GenBank/DDBJ databases">
        <title>Parelaphostrongylus tenuis whole genome reference sequence.</title>
        <authorList>
            <person name="Garwood T.J."/>
            <person name="Larsen P.A."/>
            <person name="Fountain-Jones N.M."/>
            <person name="Garbe J.R."/>
            <person name="Macchietto M.G."/>
            <person name="Kania S.A."/>
            <person name="Gerhold R.W."/>
            <person name="Richards J.E."/>
            <person name="Wolf T.M."/>
        </authorList>
    </citation>
    <scope>NUCLEOTIDE SEQUENCE</scope>
    <source>
        <strain evidence="1">MNPRO001-30</strain>
        <tissue evidence="1">Meninges</tissue>
    </source>
</reference>
<dbReference type="AlphaFoldDB" id="A0AAD5R4T9"/>
<gene>
    <name evidence="1" type="ORF">KIN20_031075</name>
</gene>